<comment type="similarity">
    <text evidence="1 4">Belongs to the pyrroline-5-carboxylate reductase family.</text>
</comment>
<keyword evidence="3 4" id="KW-0560">Oxidoreductase</keyword>
<feature type="domain" description="Pyrroline-5-carboxylate reductase dimerisation" evidence="7">
    <location>
        <begin position="158"/>
        <end position="263"/>
    </location>
</feature>
<keyword evidence="4" id="KW-0028">Amino-acid biosynthesis</keyword>
<evidence type="ECO:0000313" key="8">
    <source>
        <dbReference type="EMBL" id="UWX05896.1"/>
    </source>
</evidence>
<evidence type="ECO:0000256" key="3">
    <source>
        <dbReference type="ARBA" id="ARBA00023002"/>
    </source>
</evidence>
<organism evidence="8 9">
    <name type="scientific">Taurinivorans muris</name>
    <dbReference type="NCBI Taxonomy" id="2787751"/>
    <lineage>
        <taxon>Bacteria</taxon>
        <taxon>Pseudomonadati</taxon>
        <taxon>Thermodesulfobacteriota</taxon>
        <taxon>Desulfovibrionia</taxon>
        <taxon>Desulfovibrionales</taxon>
        <taxon>Desulfovibrionaceae</taxon>
        <taxon>Taurinivorans</taxon>
    </lineage>
</organism>
<feature type="domain" description="Pyrroline-5-carboxylate reductase catalytic N-terminal" evidence="6">
    <location>
        <begin position="3"/>
        <end position="95"/>
    </location>
</feature>
<comment type="function">
    <text evidence="4">Catalyzes the reduction of 1-pyrroline-5-carboxylate (PCA) to L-proline.</text>
</comment>
<dbReference type="Pfam" id="PF14748">
    <property type="entry name" value="P5CR_dimer"/>
    <property type="match status" value="1"/>
</dbReference>
<dbReference type="SUPFAM" id="SSF51735">
    <property type="entry name" value="NAD(P)-binding Rossmann-fold domains"/>
    <property type="match status" value="1"/>
</dbReference>
<comment type="pathway">
    <text evidence="4">Amino-acid biosynthesis; L-proline biosynthesis; L-proline from L-glutamate 5-semialdehyde: step 1/1.</text>
</comment>
<sequence length="265" mass="28701">MQTVGFIGCGNMGSAIIYGISRAKEFHVAGYDHNPEKLQKLENECGLLPCSGEEELVKKSDIVVIAVKPYAVEELLLRIKEFLTSDTIIVSIAAGVSIAAIKKICPFCPVSVIMPNTPAMVGEGCTALCFDDGMLQDVHKETIKKIFACVGTTCILPEAQFAEFSTLIGSGPAFVFYMLEAMLEGAIRLGFKYDDAKKMLEQLFLGSTELARQNSGIPYAKLRLNVCSPKGTTIAGMNSLDKNAVRGAVIEAIMATFDRNLELKK</sequence>
<dbReference type="RefSeq" id="WP_334315487.1">
    <property type="nucleotide sequence ID" value="NZ_CP065938.1"/>
</dbReference>
<evidence type="ECO:0000256" key="2">
    <source>
        <dbReference type="ARBA" id="ARBA00022857"/>
    </source>
</evidence>
<proteinExistence type="inferred from homology"/>
<dbReference type="InterPro" id="IPR008927">
    <property type="entry name" value="6-PGluconate_DH-like_C_sf"/>
</dbReference>
<dbReference type="InterPro" id="IPR028939">
    <property type="entry name" value="P5C_Rdtase_cat_N"/>
</dbReference>
<dbReference type="PANTHER" id="PTHR11645:SF0">
    <property type="entry name" value="PYRROLINE-5-CARBOXYLATE REDUCTASE 3"/>
    <property type="match status" value="1"/>
</dbReference>
<gene>
    <name evidence="4 8" type="primary">proC</name>
    <name evidence="8" type="ORF">JBF11_00770</name>
</gene>
<dbReference type="InterPro" id="IPR000304">
    <property type="entry name" value="Pyrroline-COOH_reductase"/>
</dbReference>
<name>A0ABY5Y266_9BACT</name>
<comment type="catalytic activity">
    <reaction evidence="4">
        <text>L-proline + NAD(+) = (S)-1-pyrroline-5-carboxylate + NADH + 2 H(+)</text>
        <dbReference type="Rhea" id="RHEA:14105"/>
        <dbReference type="ChEBI" id="CHEBI:15378"/>
        <dbReference type="ChEBI" id="CHEBI:17388"/>
        <dbReference type="ChEBI" id="CHEBI:57540"/>
        <dbReference type="ChEBI" id="CHEBI:57945"/>
        <dbReference type="ChEBI" id="CHEBI:60039"/>
        <dbReference type="EC" id="1.5.1.2"/>
    </reaction>
</comment>
<dbReference type="InterPro" id="IPR036291">
    <property type="entry name" value="NAD(P)-bd_dom_sf"/>
</dbReference>
<dbReference type="PIRSF" id="PIRSF000193">
    <property type="entry name" value="Pyrrol-5-carb_rd"/>
    <property type="match status" value="1"/>
</dbReference>
<dbReference type="PANTHER" id="PTHR11645">
    <property type="entry name" value="PYRROLINE-5-CARBOXYLATE REDUCTASE"/>
    <property type="match status" value="1"/>
</dbReference>
<evidence type="ECO:0000256" key="5">
    <source>
        <dbReference type="NCBIfam" id="TIGR00112"/>
    </source>
</evidence>
<keyword evidence="2 4" id="KW-0521">NADP</keyword>
<dbReference type="EC" id="1.5.1.2" evidence="4 5"/>
<evidence type="ECO:0000256" key="4">
    <source>
        <dbReference type="HAMAP-Rule" id="MF_01925"/>
    </source>
</evidence>
<evidence type="ECO:0000259" key="7">
    <source>
        <dbReference type="Pfam" id="PF14748"/>
    </source>
</evidence>
<evidence type="ECO:0000259" key="6">
    <source>
        <dbReference type="Pfam" id="PF03807"/>
    </source>
</evidence>
<dbReference type="Gene3D" id="1.10.3730.10">
    <property type="entry name" value="ProC C-terminal domain-like"/>
    <property type="match status" value="1"/>
</dbReference>
<keyword evidence="4" id="KW-0641">Proline biosynthesis</keyword>
<dbReference type="HAMAP" id="MF_01925">
    <property type="entry name" value="P5C_reductase"/>
    <property type="match status" value="1"/>
</dbReference>
<dbReference type="InterPro" id="IPR029036">
    <property type="entry name" value="P5CR_dimer"/>
</dbReference>
<dbReference type="EMBL" id="CP065938">
    <property type="protein sequence ID" value="UWX05896.1"/>
    <property type="molecule type" value="Genomic_DNA"/>
</dbReference>
<accession>A0ABY5Y266</accession>
<comment type="catalytic activity">
    <reaction evidence="4">
        <text>L-proline + NADP(+) = (S)-1-pyrroline-5-carboxylate + NADPH + 2 H(+)</text>
        <dbReference type="Rhea" id="RHEA:14109"/>
        <dbReference type="ChEBI" id="CHEBI:15378"/>
        <dbReference type="ChEBI" id="CHEBI:17388"/>
        <dbReference type="ChEBI" id="CHEBI:57783"/>
        <dbReference type="ChEBI" id="CHEBI:58349"/>
        <dbReference type="ChEBI" id="CHEBI:60039"/>
        <dbReference type="EC" id="1.5.1.2"/>
    </reaction>
</comment>
<reference evidence="8" key="1">
    <citation type="submission" date="2020-12" db="EMBL/GenBank/DDBJ databases">
        <title>Taurinivorans muris gen. nov., sp. nov., fundamental and realized metabolic niche of a ubiquitous sulfidogenic bacterium in the murine intestine.</title>
        <authorList>
            <person name="Ye H."/>
            <person name="Hanson B.T."/>
            <person name="Loy A."/>
        </authorList>
    </citation>
    <scope>NUCLEOTIDE SEQUENCE</scope>
    <source>
        <strain evidence="8">LT0009</strain>
    </source>
</reference>
<dbReference type="SUPFAM" id="SSF48179">
    <property type="entry name" value="6-phosphogluconate dehydrogenase C-terminal domain-like"/>
    <property type="match status" value="1"/>
</dbReference>
<evidence type="ECO:0000256" key="1">
    <source>
        <dbReference type="ARBA" id="ARBA00005525"/>
    </source>
</evidence>
<dbReference type="NCBIfam" id="TIGR00112">
    <property type="entry name" value="proC"/>
    <property type="match status" value="1"/>
</dbReference>
<evidence type="ECO:0000313" key="9">
    <source>
        <dbReference type="Proteomes" id="UP001058120"/>
    </source>
</evidence>
<dbReference type="Gene3D" id="3.40.50.720">
    <property type="entry name" value="NAD(P)-binding Rossmann-like Domain"/>
    <property type="match status" value="1"/>
</dbReference>
<comment type="subcellular location">
    <subcellularLocation>
        <location evidence="4">Cytoplasm</location>
    </subcellularLocation>
</comment>
<protein>
    <recommendedName>
        <fullName evidence="4 5">Pyrroline-5-carboxylate reductase</fullName>
        <shortName evidence="4">P5C reductase</shortName>
        <shortName evidence="4">P5CR</shortName>
        <ecNumber evidence="4 5">1.5.1.2</ecNumber>
    </recommendedName>
    <alternativeName>
        <fullName evidence="4">PCA reductase</fullName>
    </alternativeName>
</protein>
<dbReference type="Proteomes" id="UP001058120">
    <property type="component" value="Chromosome"/>
</dbReference>
<keyword evidence="4" id="KW-0963">Cytoplasm</keyword>
<dbReference type="Pfam" id="PF03807">
    <property type="entry name" value="F420_oxidored"/>
    <property type="match status" value="1"/>
</dbReference>
<keyword evidence="9" id="KW-1185">Reference proteome</keyword>
<dbReference type="GO" id="GO:0004735">
    <property type="term" value="F:pyrroline-5-carboxylate reductase activity"/>
    <property type="evidence" value="ECO:0007669"/>
    <property type="project" value="UniProtKB-EC"/>
</dbReference>